<keyword evidence="3" id="KW-1185">Reference proteome</keyword>
<reference evidence="3" key="1">
    <citation type="submission" date="2016-10" db="EMBL/GenBank/DDBJ databases">
        <authorList>
            <person name="Varghese N."/>
            <person name="Submissions S."/>
        </authorList>
    </citation>
    <scope>NUCLEOTIDE SEQUENCE [LARGE SCALE GENOMIC DNA]</scope>
    <source>
        <strain evidence="3">CGMCC 1.3431</strain>
    </source>
</reference>
<dbReference type="InterPro" id="IPR011990">
    <property type="entry name" value="TPR-like_helical_dom_sf"/>
</dbReference>
<feature type="transmembrane region" description="Helical" evidence="1">
    <location>
        <begin position="16"/>
        <end position="38"/>
    </location>
</feature>
<dbReference type="PANTHER" id="PTHR11102">
    <property type="entry name" value="SEL-1-LIKE PROTEIN"/>
    <property type="match status" value="1"/>
</dbReference>
<dbReference type="AlphaFoldDB" id="A0A1G4QRQ6"/>
<evidence type="ECO:0000313" key="2">
    <source>
        <dbReference type="EMBL" id="SCW47117.1"/>
    </source>
</evidence>
<dbReference type="PANTHER" id="PTHR11102:SF160">
    <property type="entry name" value="ERAD-ASSOCIATED E3 UBIQUITIN-PROTEIN LIGASE COMPONENT HRD3"/>
    <property type="match status" value="1"/>
</dbReference>
<dbReference type="Pfam" id="PF08238">
    <property type="entry name" value="Sel1"/>
    <property type="match status" value="4"/>
</dbReference>
<dbReference type="InterPro" id="IPR006597">
    <property type="entry name" value="Sel1-like"/>
</dbReference>
<name>A0A1G4QRQ6_9CAUL</name>
<evidence type="ECO:0000313" key="3">
    <source>
        <dbReference type="Proteomes" id="UP000199150"/>
    </source>
</evidence>
<keyword evidence="1" id="KW-1133">Transmembrane helix</keyword>
<dbReference type="STRING" id="260084.SAMN02927928_1459"/>
<dbReference type="InterPro" id="IPR050767">
    <property type="entry name" value="Sel1_AlgK"/>
</dbReference>
<accession>A0A1G4QRQ6</accession>
<dbReference type="Gene3D" id="1.25.40.10">
    <property type="entry name" value="Tetratricopeptide repeat domain"/>
    <property type="match status" value="1"/>
</dbReference>
<sequence length="289" mass="32750">MSYPFSHGVFDGINPTLFYAGMILVLVVTLVLAIRDLWPEPLQFSRKPTPYLLAWRKAHKGNAKACIDCADMLEKGTGGAWHDPGRARHFIQRALDIYRREAHKGSGYAWLKMAEIHNRHHKGAGFADKADRAYHTAWKLHMRQAAEGNIDALFYAGYQYRYGMGITADLDRAADYFEAAAQGGHAGAMKHLGDLYLLGFKGKPEPVRAAQLYRQAALKGDTEALERVGDSYFGSSGEAHSREHAYFWYAQAVRRGRETARDKLRRVSENWSPKHLREVQERLQTWSLA</sequence>
<gene>
    <name evidence="2" type="ORF">SAMN02927928_1459</name>
</gene>
<protein>
    <submittedName>
        <fullName evidence="2">Sel1 repeat-containing protein</fullName>
    </submittedName>
</protein>
<dbReference type="EMBL" id="FMTS01000001">
    <property type="protein sequence ID" value="SCW47117.1"/>
    <property type="molecule type" value="Genomic_DNA"/>
</dbReference>
<keyword evidence="1" id="KW-0472">Membrane</keyword>
<keyword evidence="1" id="KW-0812">Transmembrane</keyword>
<dbReference type="SMART" id="SM00671">
    <property type="entry name" value="SEL1"/>
    <property type="match status" value="4"/>
</dbReference>
<dbReference type="RefSeq" id="WP_090645514.1">
    <property type="nucleotide sequence ID" value="NZ_CBCRYE010000001.1"/>
</dbReference>
<proteinExistence type="predicted"/>
<organism evidence="2 3">
    <name type="scientific">Asticcacaulis taihuensis</name>
    <dbReference type="NCBI Taxonomy" id="260084"/>
    <lineage>
        <taxon>Bacteria</taxon>
        <taxon>Pseudomonadati</taxon>
        <taxon>Pseudomonadota</taxon>
        <taxon>Alphaproteobacteria</taxon>
        <taxon>Caulobacterales</taxon>
        <taxon>Caulobacteraceae</taxon>
        <taxon>Asticcacaulis</taxon>
    </lineage>
</organism>
<dbReference type="SUPFAM" id="SSF81901">
    <property type="entry name" value="HCP-like"/>
    <property type="match status" value="1"/>
</dbReference>
<evidence type="ECO:0000256" key="1">
    <source>
        <dbReference type="SAM" id="Phobius"/>
    </source>
</evidence>
<dbReference type="Proteomes" id="UP000199150">
    <property type="component" value="Unassembled WGS sequence"/>
</dbReference>
<dbReference type="OrthoDB" id="7171041at2"/>